<proteinExistence type="predicted"/>
<feature type="region of interest" description="Disordered" evidence="1">
    <location>
        <begin position="49"/>
        <end position="88"/>
    </location>
</feature>
<dbReference type="Proteomes" id="UP001458880">
    <property type="component" value="Unassembled WGS sequence"/>
</dbReference>
<sequence>MSLEEAGPSTSKRKRLTGKSFDKFLTEAELEMESERIMRFGIDENCSGSEDEYCPCSETEYSDTDSEVEDQEKQIEISNPNVPLPIQG</sequence>
<reference evidence="2 3" key="1">
    <citation type="journal article" date="2024" name="BMC Genomics">
        <title>De novo assembly and annotation of Popillia japonica's genome with initial clues to its potential as an invasive pest.</title>
        <authorList>
            <person name="Cucini C."/>
            <person name="Boschi S."/>
            <person name="Funari R."/>
            <person name="Cardaioli E."/>
            <person name="Iannotti N."/>
            <person name="Marturano G."/>
            <person name="Paoli F."/>
            <person name="Bruttini M."/>
            <person name="Carapelli A."/>
            <person name="Frati F."/>
            <person name="Nardi F."/>
        </authorList>
    </citation>
    <scope>NUCLEOTIDE SEQUENCE [LARGE SCALE GENOMIC DNA]</scope>
    <source>
        <strain evidence="2">DMR45628</strain>
    </source>
</reference>
<accession>A0AAW1N1P0</accession>
<evidence type="ECO:0000313" key="3">
    <source>
        <dbReference type="Proteomes" id="UP001458880"/>
    </source>
</evidence>
<evidence type="ECO:0000313" key="2">
    <source>
        <dbReference type="EMBL" id="KAK9752310.1"/>
    </source>
</evidence>
<dbReference type="AlphaFoldDB" id="A0AAW1N1P0"/>
<gene>
    <name evidence="2" type="ORF">QE152_g4253</name>
</gene>
<evidence type="ECO:0000256" key="1">
    <source>
        <dbReference type="SAM" id="MobiDB-lite"/>
    </source>
</evidence>
<protein>
    <submittedName>
        <fullName evidence="2">Uncharacterized protein</fullName>
    </submittedName>
</protein>
<dbReference type="EMBL" id="JASPKY010000021">
    <property type="protein sequence ID" value="KAK9752310.1"/>
    <property type="molecule type" value="Genomic_DNA"/>
</dbReference>
<feature type="compositionally biased region" description="Acidic residues" evidence="1">
    <location>
        <begin position="60"/>
        <end position="70"/>
    </location>
</feature>
<organism evidence="2 3">
    <name type="scientific">Popillia japonica</name>
    <name type="common">Japanese beetle</name>
    <dbReference type="NCBI Taxonomy" id="7064"/>
    <lineage>
        <taxon>Eukaryota</taxon>
        <taxon>Metazoa</taxon>
        <taxon>Ecdysozoa</taxon>
        <taxon>Arthropoda</taxon>
        <taxon>Hexapoda</taxon>
        <taxon>Insecta</taxon>
        <taxon>Pterygota</taxon>
        <taxon>Neoptera</taxon>
        <taxon>Endopterygota</taxon>
        <taxon>Coleoptera</taxon>
        <taxon>Polyphaga</taxon>
        <taxon>Scarabaeiformia</taxon>
        <taxon>Scarabaeidae</taxon>
        <taxon>Rutelinae</taxon>
        <taxon>Popillia</taxon>
    </lineage>
</organism>
<name>A0AAW1N1P0_POPJA</name>
<comment type="caution">
    <text evidence="2">The sequence shown here is derived from an EMBL/GenBank/DDBJ whole genome shotgun (WGS) entry which is preliminary data.</text>
</comment>
<keyword evidence="3" id="KW-1185">Reference proteome</keyword>